<accession>A0A0F9VU37</accession>
<sequence>MKYIILLISLSFAQVIAPIGMGEKMAEKEIPLWYINDNGITSRVITKNDFFKYAEECYNDTSMIDSGLYSEHPDL</sequence>
<name>A0A0F9VU37_9ZZZZ</name>
<comment type="caution">
    <text evidence="1">The sequence shown here is derived from an EMBL/GenBank/DDBJ whole genome shotgun (WGS) entry which is preliminary data.</text>
</comment>
<organism evidence="1">
    <name type="scientific">marine sediment metagenome</name>
    <dbReference type="NCBI Taxonomy" id="412755"/>
    <lineage>
        <taxon>unclassified sequences</taxon>
        <taxon>metagenomes</taxon>
        <taxon>ecological metagenomes</taxon>
    </lineage>
</organism>
<reference evidence="1" key="1">
    <citation type="journal article" date="2015" name="Nature">
        <title>Complex archaea that bridge the gap between prokaryotes and eukaryotes.</title>
        <authorList>
            <person name="Spang A."/>
            <person name="Saw J.H."/>
            <person name="Jorgensen S.L."/>
            <person name="Zaremba-Niedzwiedzka K."/>
            <person name="Martijn J."/>
            <person name="Lind A.E."/>
            <person name="van Eijk R."/>
            <person name="Schleper C."/>
            <person name="Guy L."/>
            <person name="Ettema T.J."/>
        </authorList>
    </citation>
    <scope>NUCLEOTIDE SEQUENCE</scope>
</reference>
<protein>
    <submittedName>
        <fullName evidence="1">Uncharacterized protein</fullName>
    </submittedName>
</protein>
<dbReference type="AlphaFoldDB" id="A0A0F9VU37"/>
<proteinExistence type="predicted"/>
<gene>
    <name evidence="1" type="ORF">LCGC14_0364630</name>
</gene>
<evidence type="ECO:0000313" key="1">
    <source>
        <dbReference type="EMBL" id="KKN76971.1"/>
    </source>
</evidence>
<dbReference type="EMBL" id="LAZR01000286">
    <property type="protein sequence ID" value="KKN76971.1"/>
    <property type="molecule type" value="Genomic_DNA"/>
</dbReference>